<feature type="domain" description="Rhodopsin" evidence="7">
    <location>
        <begin position="190"/>
        <end position="240"/>
    </location>
</feature>
<proteinExistence type="inferred from homology"/>
<dbReference type="PANTHER" id="PTHR33048">
    <property type="entry name" value="PTH11-LIKE INTEGRAL MEMBRANE PROTEIN (AFU_ORTHOLOGUE AFUA_5G11245)"/>
    <property type="match status" value="1"/>
</dbReference>
<evidence type="ECO:0000256" key="3">
    <source>
        <dbReference type="ARBA" id="ARBA00022989"/>
    </source>
</evidence>
<dbReference type="OrthoDB" id="5393606at2759"/>
<accession>A0A1Q8RNT4</accession>
<keyword evidence="3 6" id="KW-1133">Transmembrane helix</keyword>
<evidence type="ECO:0000256" key="1">
    <source>
        <dbReference type="ARBA" id="ARBA00004141"/>
    </source>
</evidence>
<feature type="transmembrane region" description="Helical" evidence="6">
    <location>
        <begin position="118"/>
        <end position="142"/>
    </location>
</feature>
<evidence type="ECO:0000256" key="2">
    <source>
        <dbReference type="ARBA" id="ARBA00022692"/>
    </source>
</evidence>
<keyword evidence="9" id="KW-1185">Reference proteome</keyword>
<feature type="domain" description="Rhodopsin" evidence="7">
    <location>
        <begin position="4"/>
        <end position="189"/>
    </location>
</feature>
<dbReference type="InterPro" id="IPR049326">
    <property type="entry name" value="Rhodopsin_dom_fungi"/>
</dbReference>
<dbReference type="InterPro" id="IPR052337">
    <property type="entry name" value="SAT4-like"/>
</dbReference>
<keyword evidence="2 6" id="KW-0812">Transmembrane</keyword>
<evidence type="ECO:0000259" key="7">
    <source>
        <dbReference type="Pfam" id="PF20684"/>
    </source>
</evidence>
<dbReference type="EMBL" id="MPGH01000136">
    <property type="protein sequence ID" value="OLN86005.1"/>
    <property type="molecule type" value="Genomic_DNA"/>
</dbReference>
<evidence type="ECO:0000313" key="9">
    <source>
        <dbReference type="Proteomes" id="UP000186583"/>
    </source>
</evidence>
<protein>
    <recommendedName>
        <fullName evidence="7">Rhodopsin domain-containing protein</fullName>
    </recommendedName>
</protein>
<comment type="similarity">
    <text evidence="5">Belongs to the SAT4 family.</text>
</comment>
<organism evidence="8 9">
    <name type="scientific">Colletotrichum chlorophyti</name>
    <dbReference type="NCBI Taxonomy" id="708187"/>
    <lineage>
        <taxon>Eukaryota</taxon>
        <taxon>Fungi</taxon>
        <taxon>Dikarya</taxon>
        <taxon>Ascomycota</taxon>
        <taxon>Pezizomycotina</taxon>
        <taxon>Sordariomycetes</taxon>
        <taxon>Hypocreomycetidae</taxon>
        <taxon>Glomerellales</taxon>
        <taxon>Glomerellaceae</taxon>
        <taxon>Colletotrichum</taxon>
    </lineage>
</organism>
<feature type="transmembrane region" description="Helical" evidence="6">
    <location>
        <begin position="163"/>
        <end position="192"/>
    </location>
</feature>
<feature type="transmembrane region" description="Helical" evidence="6">
    <location>
        <begin position="85"/>
        <end position="106"/>
    </location>
</feature>
<dbReference type="GO" id="GO:0016020">
    <property type="term" value="C:membrane"/>
    <property type="evidence" value="ECO:0007669"/>
    <property type="project" value="UniProtKB-SubCell"/>
</dbReference>
<evidence type="ECO:0000256" key="5">
    <source>
        <dbReference type="ARBA" id="ARBA00038359"/>
    </source>
</evidence>
<comment type="subcellular location">
    <subcellularLocation>
        <location evidence="1">Membrane</location>
        <topology evidence="1">Multi-pass membrane protein</topology>
    </subcellularLocation>
</comment>
<feature type="transmembrane region" description="Helical" evidence="6">
    <location>
        <begin position="212"/>
        <end position="237"/>
    </location>
</feature>
<dbReference type="STRING" id="708187.A0A1Q8RNT4"/>
<dbReference type="AlphaFoldDB" id="A0A1Q8RNT4"/>
<keyword evidence="4 6" id="KW-0472">Membrane</keyword>
<evidence type="ECO:0000256" key="6">
    <source>
        <dbReference type="SAM" id="Phobius"/>
    </source>
</evidence>
<name>A0A1Q8RNT4_9PEZI</name>
<evidence type="ECO:0000313" key="8">
    <source>
        <dbReference type="EMBL" id="OLN86005.1"/>
    </source>
</evidence>
<sequence>MAQRLYTKAFLVGRLQLDDGFLVLAWFTSIATVALCTLKSCRMFTKHLIQCADLVFATDMFAVGAGGVHGWEIPLEKFHVFMLDVFLAAPVYTLCGSFAKISLLIFYMRLSPQVWLKWAVWITLAVITGYSTCIFFALIFACSPIAMNWDVTVTEGVFINQPALYIATAVANIISDVMLFALPLPIVVKTVITSVIRASLPPLLLTSKDQTWAISYASLWIIVEANLLVICAALPTLRKFSRHVAPKIIGESTYEKKSKKTGESSKHMCHVAIGGTNGIRNRNECAEIDRNTSIESFAIGCIEPDSSKAAVLSIIISENETT</sequence>
<gene>
    <name evidence="8" type="ORF">CCHL11_10090</name>
</gene>
<dbReference type="Proteomes" id="UP000186583">
    <property type="component" value="Unassembled WGS sequence"/>
</dbReference>
<dbReference type="PANTHER" id="PTHR33048:SF124">
    <property type="entry name" value="INTEGRAL MEMBRANE PROTEIN"/>
    <property type="match status" value="1"/>
</dbReference>
<reference evidence="8 9" key="1">
    <citation type="submission" date="2016-11" db="EMBL/GenBank/DDBJ databases">
        <title>Draft Genome Assembly of Colletotrichum chlorophyti a pathogen of herbaceous plants.</title>
        <authorList>
            <person name="Gan P."/>
            <person name="Narusaka M."/>
            <person name="Tsushima A."/>
            <person name="Narusaka Y."/>
            <person name="Takano Y."/>
            <person name="Shirasu K."/>
        </authorList>
    </citation>
    <scope>NUCLEOTIDE SEQUENCE [LARGE SCALE GENOMIC DNA]</scope>
    <source>
        <strain evidence="8 9">NTL11</strain>
    </source>
</reference>
<evidence type="ECO:0000256" key="4">
    <source>
        <dbReference type="ARBA" id="ARBA00023136"/>
    </source>
</evidence>
<feature type="transmembrane region" description="Helical" evidence="6">
    <location>
        <begin position="20"/>
        <end position="38"/>
    </location>
</feature>
<dbReference type="Pfam" id="PF20684">
    <property type="entry name" value="Fung_rhodopsin"/>
    <property type="match status" value="2"/>
</dbReference>
<comment type="caution">
    <text evidence="8">The sequence shown here is derived from an EMBL/GenBank/DDBJ whole genome shotgun (WGS) entry which is preliminary data.</text>
</comment>